<name>A0ABD2CLS2_VESMC</name>
<organism evidence="2 3">
    <name type="scientific">Vespula maculifrons</name>
    <name type="common">Eastern yellow jacket</name>
    <name type="synonym">Wasp</name>
    <dbReference type="NCBI Taxonomy" id="7453"/>
    <lineage>
        <taxon>Eukaryota</taxon>
        <taxon>Metazoa</taxon>
        <taxon>Ecdysozoa</taxon>
        <taxon>Arthropoda</taxon>
        <taxon>Hexapoda</taxon>
        <taxon>Insecta</taxon>
        <taxon>Pterygota</taxon>
        <taxon>Neoptera</taxon>
        <taxon>Endopterygota</taxon>
        <taxon>Hymenoptera</taxon>
        <taxon>Apocrita</taxon>
        <taxon>Aculeata</taxon>
        <taxon>Vespoidea</taxon>
        <taxon>Vespidae</taxon>
        <taxon>Vespinae</taxon>
        <taxon>Vespula</taxon>
    </lineage>
</organism>
<dbReference type="EMBL" id="JAYRBN010000038">
    <property type="protein sequence ID" value="KAL2746016.1"/>
    <property type="molecule type" value="Genomic_DNA"/>
</dbReference>
<feature type="compositionally biased region" description="Polar residues" evidence="1">
    <location>
        <begin position="43"/>
        <end position="61"/>
    </location>
</feature>
<feature type="compositionally biased region" description="Basic residues" evidence="1">
    <location>
        <begin position="18"/>
        <end position="31"/>
    </location>
</feature>
<feature type="region of interest" description="Disordered" evidence="1">
    <location>
        <begin position="18"/>
        <end position="68"/>
    </location>
</feature>
<accession>A0ABD2CLS2</accession>
<evidence type="ECO:0000313" key="2">
    <source>
        <dbReference type="EMBL" id="KAL2746016.1"/>
    </source>
</evidence>
<reference evidence="2 3" key="1">
    <citation type="journal article" date="2024" name="Ann. Entomol. Soc. Am.">
        <title>Genomic analyses of the southern and eastern yellowjacket wasps (Hymenoptera: Vespidae) reveal evolutionary signatures of social life.</title>
        <authorList>
            <person name="Catto M.A."/>
            <person name="Caine P.B."/>
            <person name="Orr S.E."/>
            <person name="Hunt B.G."/>
            <person name="Goodisman M.A.D."/>
        </authorList>
    </citation>
    <scope>NUCLEOTIDE SEQUENCE [LARGE SCALE GENOMIC DNA]</scope>
    <source>
        <strain evidence="2">232</strain>
        <tissue evidence="2">Head and thorax</tissue>
    </source>
</reference>
<evidence type="ECO:0000256" key="1">
    <source>
        <dbReference type="SAM" id="MobiDB-lite"/>
    </source>
</evidence>
<dbReference type="AlphaFoldDB" id="A0ABD2CLS2"/>
<keyword evidence="3" id="KW-1185">Reference proteome</keyword>
<proteinExistence type="predicted"/>
<evidence type="ECO:0000313" key="3">
    <source>
        <dbReference type="Proteomes" id="UP001607303"/>
    </source>
</evidence>
<protein>
    <submittedName>
        <fullName evidence="2">Uncharacterized protein</fullName>
    </submittedName>
</protein>
<gene>
    <name evidence="2" type="ORF">V1477_005673</name>
</gene>
<dbReference type="Proteomes" id="UP001607303">
    <property type="component" value="Unassembled WGS sequence"/>
</dbReference>
<comment type="caution">
    <text evidence="2">The sequence shown here is derived from an EMBL/GenBank/DDBJ whole genome shotgun (WGS) entry which is preliminary data.</text>
</comment>
<sequence length="68" mass="7964">MENIFFYKCVASIFQHRTKWSRKEKKRGRRKVQADRVGRQGRPASSRQAGRQASKQANTSKQARKEGR</sequence>